<gene>
    <name evidence="1" type="ORF">HCN08_24325</name>
</gene>
<organism evidence="1 2">
    <name type="scientific">Actinacidiphila epipremni</name>
    <dbReference type="NCBI Taxonomy" id="2053013"/>
    <lineage>
        <taxon>Bacteria</taxon>
        <taxon>Bacillati</taxon>
        <taxon>Actinomycetota</taxon>
        <taxon>Actinomycetes</taxon>
        <taxon>Kitasatosporales</taxon>
        <taxon>Streptomycetaceae</taxon>
        <taxon>Actinacidiphila</taxon>
    </lineage>
</organism>
<evidence type="ECO:0000313" key="2">
    <source>
        <dbReference type="Proteomes" id="UP000734511"/>
    </source>
</evidence>
<dbReference type="Proteomes" id="UP000734511">
    <property type="component" value="Unassembled WGS sequence"/>
</dbReference>
<sequence>MDAGERVAQQIESMRRLLAQEEPGDLRGYLSVPSGGRPVVEGSTVPLLVSRWRQHGSGLFVPDLPSPGPIDLVLAYLTPEEIFGGPLPPGYLVRQLRALPLVTVLTFCALVLNVVGRPDADRRDVDRFFAESWLSEPIRSRVLNLLRDRSRGLIVPQAVMLLARSAFEHCPRAVPAGAAPGNVIGALLVLAQDLGRGHTGPSVISDQPGDLGRELIANQYFNQVSFVPYTLARFVRRWREIPGELAGQNGIVDLAEAYETCTGVSLDDLATVGVLLWAYAIGGKPVIPLRVLQDLPLPQGRAEMVLSLISADLNAFGEGVREERDHQHTEWTFDTFQRWPVIRISDGMLLVLDHRLLVDRTFGWLPLNDIKNPPPGRSRPGGHRKLAARAATTLQRASEAYVLEVLRGISGDRGAGRVYDDADLKAAFERPGQRIADAAVDYGDTWVVVEVTTTQLRRDAALAVTEESQVEDIDKLLGELEQIQGTIDALRREECRPTGVSSTIRRRYLPLLLLTEGFPVNPVSLTVFRERARGRGLLQADDVLPVEVLDVEELEMIEALQEQSGTSLLSTILAKQASSLSLAAVRHYILCEHNLVTMQSERVSHLWPKVFASIATLEAAVDQDTQPAERQAE</sequence>
<evidence type="ECO:0000313" key="1">
    <source>
        <dbReference type="EMBL" id="NJP46511.1"/>
    </source>
</evidence>
<proteinExistence type="predicted"/>
<reference evidence="1 2" key="1">
    <citation type="submission" date="2020-03" db="EMBL/GenBank/DDBJ databases">
        <title>WGS of actinomycetes isolated from Thailand.</title>
        <authorList>
            <person name="Thawai C."/>
        </authorList>
    </citation>
    <scope>NUCLEOTIDE SEQUENCE [LARGE SCALE GENOMIC DNA]</scope>
    <source>
        <strain evidence="1 2">PRB2-1</strain>
    </source>
</reference>
<name>A0ABX0ZVB7_9ACTN</name>
<dbReference type="EMBL" id="JAATEJ010000022">
    <property type="protein sequence ID" value="NJP46511.1"/>
    <property type="molecule type" value="Genomic_DNA"/>
</dbReference>
<accession>A0ABX0ZVB7</accession>
<dbReference type="RefSeq" id="WP_167985364.1">
    <property type="nucleotide sequence ID" value="NZ_JAATEJ010000022.1"/>
</dbReference>
<protein>
    <submittedName>
        <fullName evidence="1">Uncharacterized protein</fullName>
    </submittedName>
</protein>
<comment type="caution">
    <text evidence="1">The sequence shown here is derived from an EMBL/GenBank/DDBJ whole genome shotgun (WGS) entry which is preliminary data.</text>
</comment>
<keyword evidence="2" id="KW-1185">Reference proteome</keyword>